<dbReference type="EMBL" id="UYRT01090206">
    <property type="protein sequence ID" value="VDN35805.1"/>
    <property type="molecule type" value="Genomic_DNA"/>
</dbReference>
<keyword evidence="2" id="KW-1185">Reference proteome</keyword>
<dbReference type="InterPro" id="IPR015943">
    <property type="entry name" value="WD40/YVTN_repeat-like_dom_sf"/>
</dbReference>
<reference evidence="1 2" key="2">
    <citation type="submission" date="2018-11" db="EMBL/GenBank/DDBJ databases">
        <authorList>
            <consortium name="Pathogen Informatics"/>
        </authorList>
    </citation>
    <scope>NUCLEOTIDE SEQUENCE [LARGE SCALE GENOMIC DNA]</scope>
</reference>
<evidence type="ECO:0000313" key="1">
    <source>
        <dbReference type="EMBL" id="VDN35805.1"/>
    </source>
</evidence>
<reference evidence="3" key="1">
    <citation type="submission" date="2016-06" db="UniProtKB">
        <authorList>
            <consortium name="WormBaseParasite"/>
        </authorList>
    </citation>
    <scope>IDENTIFICATION</scope>
</reference>
<dbReference type="Proteomes" id="UP000271098">
    <property type="component" value="Unassembled WGS sequence"/>
</dbReference>
<proteinExistence type="predicted"/>
<accession>A0A183EH80</accession>
<dbReference type="AlphaFoldDB" id="A0A183EH80"/>
<gene>
    <name evidence="1" type="ORF">GPUH_LOCUS20321</name>
</gene>
<sequence>MQSVLYSTRKPMLSLTEDPLYPDYIADISRENPVEAENVFSESTGYTDVCAVAFSPTLAVTADCDIGFDIPYNRLQFWCRDASKIGSLTLEHSVNCGDRGVKYIRACLEFDIFIVVDEKGVICTWERNEKKKWYKSNEIHWMNVPILHLSGVRKSHFASIHDVRFSRNTITQENEGVMVLWRVEPKGTLKRVHIHQGDGKINTVEWANLDTAELLVLSTKSCGVICTWERNEKKKWYKSNEIHWMNVPILHLSGVRKSHFASIHDVRFSRNTITQENEGVMVLWRVEPKGILKRVHIHQGDGKINTVEWANSDTAELLVLSTKSCVYAFDICTLTPLWVACEPNLKLAVTSQFTVAYNANVISIVDCNSGTLLCHKEMNLPVGNVAAIGKDEMFCVVAANQKQSQKQFAVRSTATKTPFSKLITVGDANDKNIEIPMETAPNIDLLSGPAYSLAPIPYLAQRFIRSCFLPPRRL</sequence>
<protein>
    <submittedName>
        <fullName evidence="3">WD_REPEATS_REGION domain-containing protein</fullName>
    </submittedName>
</protein>
<dbReference type="Gene3D" id="2.130.10.10">
    <property type="entry name" value="YVTN repeat-like/Quinoprotein amine dehydrogenase"/>
    <property type="match status" value="1"/>
</dbReference>
<dbReference type="OrthoDB" id="4096at2759"/>
<dbReference type="SUPFAM" id="SSF50978">
    <property type="entry name" value="WD40 repeat-like"/>
    <property type="match status" value="1"/>
</dbReference>
<dbReference type="WBParaSite" id="GPUH_0002034601-mRNA-1">
    <property type="protein sequence ID" value="GPUH_0002034601-mRNA-1"/>
    <property type="gene ID" value="GPUH_0002034601"/>
</dbReference>
<name>A0A183EH80_9BILA</name>
<evidence type="ECO:0000313" key="2">
    <source>
        <dbReference type="Proteomes" id="UP000271098"/>
    </source>
</evidence>
<evidence type="ECO:0000313" key="3">
    <source>
        <dbReference type="WBParaSite" id="GPUH_0002034601-mRNA-1"/>
    </source>
</evidence>
<organism evidence="3">
    <name type="scientific">Gongylonema pulchrum</name>
    <dbReference type="NCBI Taxonomy" id="637853"/>
    <lineage>
        <taxon>Eukaryota</taxon>
        <taxon>Metazoa</taxon>
        <taxon>Ecdysozoa</taxon>
        <taxon>Nematoda</taxon>
        <taxon>Chromadorea</taxon>
        <taxon>Rhabditida</taxon>
        <taxon>Spirurina</taxon>
        <taxon>Spiruromorpha</taxon>
        <taxon>Spiruroidea</taxon>
        <taxon>Gongylonematidae</taxon>
        <taxon>Gongylonema</taxon>
    </lineage>
</organism>
<dbReference type="InterPro" id="IPR036322">
    <property type="entry name" value="WD40_repeat_dom_sf"/>
</dbReference>